<protein>
    <recommendedName>
        <fullName evidence="3">Class IIb bacteriocin, lactobin A/cerein 7B family</fullName>
    </recommendedName>
</protein>
<evidence type="ECO:0000313" key="1">
    <source>
        <dbReference type="EMBL" id="MFC3932700.1"/>
    </source>
</evidence>
<proteinExistence type="predicted"/>
<comment type="caution">
    <text evidence="1">The sequence shown here is derived from an EMBL/GenBank/DDBJ whole genome shotgun (WGS) entry which is preliminary data.</text>
</comment>
<name>A0ABV8D2D4_9STRE</name>
<evidence type="ECO:0008006" key="3">
    <source>
        <dbReference type="Google" id="ProtNLM"/>
    </source>
</evidence>
<dbReference type="EMBL" id="JBHSAC010000067">
    <property type="protein sequence ID" value="MFC3932700.1"/>
    <property type="molecule type" value="Genomic_DNA"/>
</dbReference>
<sequence length="42" mass="4315">MEEKAFQVEFDEISSEEFNGISAVQVAAVGASVAVGAALVIT</sequence>
<reference evidence="2" key="1">
    <citation type="journal article" date="2019" name="Int. J. Syst. Evol. Microbiol.">
        <title>The Global Catalogue of Microorganisms (GCM) 10K type strain sequencing project: providing services to taxonomists for standard genome sequencing and annotation.</title>
        <authorList>
            <consortium name="The Broad Institute Genomics Platform"/>
            <consortium name="The Broad Institute Genome Sequencing Center for Infectious Disease"/>
            <person name="Wu L."/>
            <person name="Ma J."/>
        </authorList>
    </citation>
    <scope>NUCLEOTIDE SEQUENCE [LARGE SCALE GENOMIC DNA]</scope>
    <source>
        <strain evidence="2">CCUG 58728</strain>
    </source>
</reference>
<dbReference type="RefSeq" id="WP_380432304.1">
    <property type="nucleotide sequence ID" value="NZ_JBHSAC010000067.1"/>
</dbReference>
<accession>A0ABV8D2D4</accession>
<dbReference type="Proteomes" id="UP001595901">
    <property type="component" value="Unassembled WGS sequence"/>
</dbReference>
<organism evidence="1 2">
    <name type="scientific">Streptococcus dentapri</name>
    <dbReference type="NCBI Taxonomy" id="573564"/>
    <lineage>
        <taxon>Bacteria</taxon>
        <taxon>Bacillati</taxon>
        <taxon>Bacillota</taxon>
        <taxon>Bacilli</taxon>
        <taxon>Lactobacillales</taxon>
        <taxon>Streptococcaceae</taxon>
        <taxon>Streptococcus</taxon>
    </lineage>
</organism>
<gene>
    <name evidence="1" type="ORF">ACFOSE_08045</name>
</gene>
<keyword evidence="2" id="KW-1185">Reference proteome</keyword>
<evidence type="ECO:0000313" key="2">
    <source>
        <dbReference type="Proteomes" id="UP001595901"/>
    </source>
</evidence>